<feature type="domain" description="Integrase catalytic" evidence="2">
    <location>
        <begin position="20"/>
        <end position="84"/>
    </location>
</feature>
<protein>
    <recommendedName>
        <fullName evidence="2">Integrase catalytic domain-containing protein</fullName>
    </recommendedName>
</protein>
<organism evidence="3 4">
    <name type="scientific">Streptomyces macrosporus</name>
    <dbReference type="NCBI Taxonomy" id="44032"/>
    <lineage>
        <taxon>Bacteria</taxon>
        <taxon>Bacillati</taxon>
        <taxon>Actinomycetota</taxon>
        <taxon>Actinomycetes</taxon>
        <taxon>Kitasatosporales</taxon>
        <taxon>Streptomycetaceae</taxon>
        <taxon>Streptomyces</taxon>
    </lineage>
</organism>
<dbReference type="InterPro" id="IPR001584">
    <property type="entry name" value="Integrase_cat-core"/>
</dbReference>
<proteinExistence type="predicted"/>
<reference evidence="3 4" key="1">
    <citation type="journal article" date="2019" name="Int. J. Syst. Evol. Microbiol.">
        <title>The Global Catalogue of Microorganisms (GCM) 10K type strain sequencing project: providing services to taxonomists for standard genome sequencing and annotation.</title>
        <authorList>
            <consortium name="The Broad Institute Genomics Platform"/>
            <consortium name="The Broad Institute Genome Sequencing Center for Infectious Disease"/>
            <person name="Wu L."/>
            <person name="Ma J."/>
        </authorList>
    </citation>
    <scope>NUCLEOTIDE SEQUENCE [LARGE SCALE GENOMIC DNA]</scope>
    <source>
        <strain evidence="3 4">JCM 6305</strain>
    </source>
</reference>
<comment type="caution">
    <text evidence="3">The sequence shown here is derived from an EMBL/GenBank/DDBJ whole genome shotgun (WGS) entry which is preliminary data.</text>
</comment>
<evidence type="ECO:0000259" key="2">
    <source>
        <dbReference type="Pfam" id="PF13683"/>
    </source>
</evidence>
<keyword evidence="4" id="KW-1185">Reference proteome</keyword>
<evidence type="ECO:0000256" key="1">
    <source>
        <dbReference type="SAM" id="MobiDB-lite"/>
    </source>
</evidence>
<accession>A0ABN3JVR6</accession>
<feature type="region of interest" description="Disordered" evidence="1">
    <location>
        <begin position="64"/>
        <end position="94"/>
    </location>
</feature>
<evidence type="ECO:0000313" key="4">
    <source>
        <dbReference type="Proteomes" id="UP001501638"/>
    </source>
</evidence>
<evidence type="ECO:0000313" key="3">
    <source>
        <dbReference type="EMBL" id="GAA2439126.1"/>
    </source>
</evidence>
<dbReference type="Proteomes" id="UP001501638">
    <property type="component" value="Unassembled WGS sequence"/>
</dbReference>
<dbReference type="Pfam" id="PF13683">
    <property type="entry name" value="rve_3"/>
    <property type="match status" value="1"/>
</dbReference>
<gene>
    <name evidence="3" type="ORF">GCM10010405_23080</name>
</gene>
<name>A0ABN3JVR6_9ACTN</name>
<dbReference type="EMBL" id="BAAASZ010000018">
    <property type="protein sequence ID" value="GAA2439126.1"/>
    <property type="molecule type" value="Genomic_DNA"/>
</dbReference>
<feature type="compositionally biased region" description="Low complexity" evidence="1">
    <location>
        <begin position="85"/>
        <end position="94"/>
    </location>
</feature>
<sequence length="115" mass="12824">MRPRQPVPQARDAAVTGENIAILNSAPRAPKTNAHAARFVRGVRAERTDRMPLRNEHHARRVLAEYAGQDDSGRPHRAPRRRAPADAPDAVPFPARRIRRHAVLGGLVHECRDTP</sequence>